<feature type="region of interest" description="Disordered" evidence="1">
    <location>
        <begin position="26"/>
        <end position="61"/>
    </location>
</feature>
<keyword evidence="2" id="KW-0732">Signal</keyword>
<dbReference type="EMBL" id="JAFLQZ010000008">
    <property type="protein sequence ID" value="MBO0358915.1"/>
    <property type="molecule type" value="Genomic_DNA"/>
</dbReference>
<dbReference type="Gene3D" id="3.30.565.40">
    <property type="entry name" value="Fervidobacterium nodosum Rt17-B1 like"/>
    <property type="match status" value="1"/>
</dbReference>
<evidence type="ECO:0008006" key="5">
    <source>
        <dbReference type="Google" id="ProtNLM"/>
    </source>
</evidence>
<evidence type="ECO:0000313" key="3">
    <source>
        <dbReference type="EMBL" id="MBO0358915.1"/>
    </source>
</evidence>
<dbReference type="RefSeq" id="WP_206984846.1">
    <property type="nucleotide sequence ID" value="NZ_JAFLQZ010000008.1"/>
</dbReference>
<proteinExistence type="predicted"/>
<organism evidence="3 4">
    <name type="scientific">Hymenobacter telluris</name>
    <dbReference type="NCBI Taxonomy" id="2816474"/>
    <lineage>
        <taxon>Bacteria</taxon>
        <taxon>Pseudomonadati</taxon>
        <taxon>Bacteroidota</taxon>
        <taxon>Cytophagia</taxon>
        <taxon>Cytophagales</taxon>
        <taxon>Hymenobacteraceae</taxon>
        <taxon>Hymenobacter</taxon>
    </lineage>
</organism>
<accession>A0A939JD11</accession>
<gene>
    <name evidence="3" type="ORF">J0X19_13235</name>
</gene>
<sequence>MYKKSLRWLLPLLLLVWAAEAQQRPVAPKPAAVQQRPATPKKPVRRPAVRPKTTKPAPKPVAPKLEQAVVVSVSDTIKRRFIVPQVQMANAAVAARINLGLADAALGEDLEDVPQPLTALAAIEQAHIEFEAGKSGFTESRYEVLYNDHNLLSVECISEYLGAYPSTVRRHATFDLRTGRLLEVRDLIADTVALRQRWQQSINRRVTEHLRTLPNEYPQLTTDSVLLADVKQRLYWNDSLHAVELLPEEPRFYDFALTPFGLMLYYDFGFPHVIQALQPDLNYQFLYADLKPWLKPKGPLEF</sequence>
<evidence type="ECO:0000313" key="4">
    <source>
        <dbReference type="Proteomes" id="UP000664144"/>
    </source>
</evidence>
<feature type="chain" id="PRO_5037234521" description="DUF3298 domain-containing protein" evidence="2">
    <location>
        <begin position="22"/>
        <end position="302"/>
    </location>
</feature>
<comment type="caution">
    <text evidence="3">The sequence shown here is derived from an EMBL/GenBank/DDBJ whole genome shotgun (WGS) entry which is preliminary data.</text>
</comment>
<evidence type="ECO:0000256" key="2">
    <source>
        <dbReference type="SAM" id="SignalP"/>
    </source>
</evidence>
<keyword evidence="4" id="KW-1185">Reference proteome</keyword>
<evidence type="ECO:0000256" key="1">
    <source>
        <dbReference type="SAM" id="MobiDB-lite"/>
    </source>
</evidence>
<dbReference type="AlphaFoldDB" id="A0A939JD11"/>
<protein>
    <recommendedName>
        <fullName evidence="5">DUF3298 domain-containing protein</fullName>
    </recommendedName>
</protein>
<dbReference type="Proteomes" id="UP000664144">
    <property type="component" value="Unassembled WGS sequence"/>
</dbReference>
<reference evidence="3" key="1">
    <citation type="submission" date="2021-03" db="EMBL/GenBank/DDBJ databases">
        <authorList>
            <person name="Kim M.K."/>
        </authorList>
    </citation>
    <scope>NUCLEOTIDE SEQUENCE</scope>
    <source>
        <strain evidence="3">BT186</strain>
    </source>
</reference>
<feature type="signal peptide" evidence="2">
    <location>
        <begin position="1"/>
        <end position="21"/>
    </location>
</feature>
<name>A0A939JD11_9BACT</name>
<feature type="compositionally biased region" description="Basic residues" evidence="1">
    <location>
        <begin position="42"/>
        <end position="53"/>
    </location>
</feature>